<name>A0ABD3RNK6_9LAMI</name>
<proteinExistence type="predicted"/>
<comment type="subcellular location">
    <subcellularLocation>
        <location evidence="1">Nucleus</location>
    </subcellularLocation>
</comment>
<feature type="compositionally biased region" description="Basic residues" evidence="5">
    <location>
        <begin position="16"/>
        <end position="32"/>
    </location>
</feature>
<dbReference type="EMBL" id="JBJXBP010000008">
    <property type="protein sequence ID" value="KAL3813456.1"/>
    <property type="molecule type" value="Genomic_DNA"/>
</dbReference>
<evidence type="ECO:0000256" key="1">
    <source>
        <dbReference type="ARBA" id="ARBA00004123"/>
    </source>
</evidence>
<organism evidence="6 7">
    <name type="scientific">Penstemon smallii</name>
    <dbReference type="NCBI Taxonomy" id="265156"/>
    <lineage>
        <taxon>Eukaryota</taxon>
        <taxon>Viridiplantae</taxon>
        <taxon>Streptophyta</taxon>
        <taxon>Embryophyta</taxon>
        <taxon>Tracheophyta</taxon>
        <taxon>Spermatophyta</taxon>
        <taxon>Magnoliopsida</taxon>
        <taxon>eudicotyledons</taxon>
        <taxon>Gunneridae</taxon>
        <taxon>Pentapetalae</taxon>
        <taxon>asterids</taxon>
        <taxon>lamiids</taxon>
        <taxon>Lamiales</taxon>
        <taxon>Plantaginaceae</taxon>
        <taxon>Cheloneae</taxon>
        <taxon>Penstemon</taxon>
    </lineage>
</organism>
<evidence type="ECO:0000256" key="3">
    <source>
        <dbReference type="ARBA" id="ARBA00023163"/>
    </source>
</evidence>
<evidence type="ECO:0000256" key="4">
    <source>
        <dbReference type="ARBA" id="ARBA00023242"/>
    </source>
</evidence>
<dbReference type="Proteomes" id="UP001634393">
    <property type="component" value="Unassembled WGS sequence"/>
</dbReference>
<dbReference type="GO" id="GO:0005634">
    <property type="term" value="C:nucleus"/>
    <property type="evidence" value="ECO:0007669"/>
    <property type="project" value="UniProtKB-SubCell"/>
</dbReference>
<reference evidence="6 7" key="1">
    <citation type="submission" date="2024-12" db="EMBL/GenBank/DDBJ databases">
        <title>The unique morphological basis and parallel evolutionary history of personate flowers in Penstemon.</title>
        <authorList>
            <person name="Depatie T.H."/>
            <person name="Wessinger C.A."/>
        </authorList>
    </citation>
    <scope>NUCLEOTIDE SEQUENCE [LARGE SCALE GENOMIC DNA]</scope>
    <source>
        <strain evidence="6">WTNN_2</strain>
        <tissue evidence="6">Leaf</tissue>
    </source>
</reference>
<feature type="region of interest" description="Disordered" evidence="5">
    <location>
        <begin position="1"/>
        <end position="32"/>
    </location>
</feature>
<dbReference type="InterPro" id="IPR036638">
    <property type="entry name" value="HLH_DNA-bd_sf"/>
</dbReference>
<keyword evidence="7" id="KW-1185">Reference proteome</keyword>
<gene>
    <name evidence="6" type="ORF">ACJIZ3_014724</name>
</gene>
<dbReference type="PANTHER" id="PTHR33124">
    <property type="entry name" value="TRANSCRIPTION FACTOR IBH1-LIKE 1"/>
    <property type="match status" value="1"/>
</dbReference>
<evidence type="ECO:0000313" key="6">
    <source>
        <dbReference type="EMBL" id="KAL3813456.1"/>
    </source>
</evidence>
<comment type="caution">
    <text evidence="6">The sequence shown here is derived from an EMBL/GenBank/DDBJ whole genome shotgun (WGS) entry which is preliminary data.</text>
</comment>
<sequence>MGSKSKFSKATAVKDMRRRSLNSSRKISKPQLCHRRTTQIGGATSVSEKMEALKNLIPSQREEIIKTDQLFQETADYIIHLKTQVFVLQKLIDFYGSSQPQENPNHV</sequence>
<dbReference type="PANTHER" id="PTHR33124:SF57">
    <property type="entry name" value="TRANSCRIPTION FACTOR UPBEAT-LIKE PROTEIN"/>
    <property type="match status" value="1"/>
</dbReference>
<keyword evidence="4" id="KW-0539">Nucleus</keyword>
<keyword evidence="2" id="KW-0805">Transcription regulation</keyword>
<protein>
    <submittedName>
        <fullName evidence="6">Uncharacterized protein</fullName>
    </submittedName>
</protein>
<dbReference type="SUPFAM" id="SSF47459">
    <property type="entry name" value="HLH, helix-loop-helix DNA-binding domain"/>
    <property type="match status" value="1"/>
</dbReference>
<accession>A0ABD3RNK6</accession>
<dbReference type="InterPro" id="IPR044549">
    <property type="entry name" value="bHLH_AtIBH1-like"/>
</dbReference>
<evidence type="ECO:0000313" key="7">
    <source>
        <dbReference type="Proteomes" id="UP001634393"/>
    </source>
</evidence>
<dbReference type="AlphaFoldDB" id="A0ABD3RNK6"/>
<evidence type="ECO:0000256" key="5">
    <source>
        <dbReference type="SAM" id="MobiDB-lite"/>
    </source>
</evidence>
<dbReference type="InterPro" id="IPR044660">
    <property type="entry name" value="IBH1-like"/>
</dbReference>
<evidence type="ECO:0000256" key="2">
    <source>
        <dbReference type="ARBA" id="ARBA00023015"/>
    </source>
</evidence>
<dbReference type="GO" id="GO:0000976">
    <property type="term" value="F:transcription cis-regulatory region binding"/>
    <property type="evidence" value="ECO:0007669"/>
    <property type="project" value="UniProtKB-ARBA"/>
</dbReference>
<keyword evidence="3" id="KW-0804">Transcription</keyword>
<dbReference type="CDD" id="cd11444">
    <property type="entry name" value="bHLH_AtIBH1_like"/>
    <property type="match status" value="1"/>
</dbReference>